<feature type="transmembrane region" description="Helical" evidence="9">
    <location>
        <begin position="46"/>
        <end position="61"/>
    </location>
</feature>
<dbReference type="GO" id="GO:0046983">
    <property type="term" value="F:protein dimerization activity"/>
    <property type="evidence" value="ECO:0007669"/>
    <property type="project" value="InterPro"/>
</dbReference>
<evidence type="ECO:0000256" key="9">
    <source>
        <dbReference type="SAM" id="Phobius"/>
    </source>
</evidence>
<evidence type="ECO:0000256" key="4">
    <source>
        <dbReference type="ARBA" id="ARBA00022679"/>
    </source>
</evidence>
<reference evidence="12 13" key="1">
    <citation type="submission" date="2015-10" db="EMBL/GenBank/DDBJ databases">
        <authorList>
            <person name="Gilbert D.G."/>
        </authorList>
    </citation>
    <scope>NUCLEOTIDE SEQUENCE [LARGE SCALE GENOMIC DNA]</scope>
    <source>
        <strain evidence="12 13">NRRL B-16712</strain>
    </source>
</reference>
<feature type="transmembrane region" description="Helical" evidence="9">
    <location>
        <begin position="136"/>
        <end position="156"/>
    </location>
</feature>
<keyword evidence="3" id="KW-0597">Phosphoprotein</keyword>
<keyword evidence="9" id="KW-0472">Membrane</keyword>
<gene>
    <name evidence="12" type="ORF">ADL15_29440</name>
</gene>
<evidence type="ECO:0000259" key="10">
    <source>
        <dbReference type="Pfam" id="PF07730"/>
    </source>
</evidence>
<dbReference type="GO" id="GO:0005524">
    <property type="term" value="F:ATP binding"/>
    <property type="evidence" value="ECO:0007669"/>
    <property type="project" value="UniProtKB-KW"/>
</dbReference>
<dbReference type="Gene3D" id="3.30.565.10">
    <property type="entry name" value="Histidine kinase-like ATPase, C-terminal domain"/>
    <property type="match status" value="1"/>
</dbReference>
<dbReference type="InterPro" id="IPR055558">
    <property type="entry name" value="DUF7134"/>
</dbReference>
<feature type="domain" description="DUF7134" evidence="11">
    <location>
        <begin position="3"/>
        <end position="159"/>
    </location>
</feature>
<dbReference type="EC" id="2.7.13.3" evidence="2"/>
<dbReference type="InterPro" id="IPR011712">
    <property type="entry name" value="Sig_transdc_His_kin_sub3_dim/P"/>
</dbReference>
<proteinExistence type="predicted"/>
<keyword evidence="5" id="KW-0547">Nucleotide-binding</keyword>
<dbReference type="RefSeq" id="WP_067697976.1">
    <property type="nucleotide sequence ID" value="NZ_LLZH01000281.1"/>
</dbReference>
<dbReference type="CDD" id="cd16917">
    <property type="entry name" value="HATPase_UhpB-NarQ-NarX-like"/>
    <property type="match status" value="1"/>
</dbReference>
<organism evidence="12 13">
    <name type="scientific">Actinoplanes awajinensis subsp. mycoplanecinus</name>
    <dbReference type="NCBI Taxonomy" id="135947"/>
    <lineage>
        <taxon>Bacteria</taxon>
        <taxon>Bacillati</taxon>
        <taxon>Actinomycetota</taxon>
        <taxon>Actinomycetes</taxon>
        <taxon>Micromonosporales</taxon>
        <taxon>Micromonosporaceae</taxon>
        <taxon>Actinoplanes</taxon>
    </lineage>
</organism>
<evidence type="ECO:0000256" key="2">
    <source>
        <dbReference type="ARBA" id="ARBA00012438"/>
    </source>
</evidence>
<evidence type="ECO:0000256" key="6">
    <source>
        <dbReference type="ARBA" id="ARBA00022777"/>
    </source>
</evidence>
<sequence length="373" mass="39258">MRWWRSLDPMIRDAVGAALLIGAAFVPGIAELGLAIGELNLRGTDALGLVLLLVQASALVLRRRWPAVCLAVVGIAFVVHQTLGYPTTVAGLALLVALYSAGAHQDRFRQVVGGAAVGGYALLAVLVHLRGADERVIDYLTFGAVLAGCWGAGAWVRARQAEEARRRRESVGEAITAERGRIARELHDVVTHHVTAMVVQSDTAGFLIGPDPERAGASVTAVSRSGREALTELRRLLGVLESGEADLEPASGRLADLADRMRRAGQPVDFAEEGGPGPDGGLGLAIHRVVQEGLTNAVKHARGRPTRVRVRHGSDGTEVEVITAGSLRGEVRPGRGLTGMRERVKVFGGTFDAGGGPDGDFTVRAFLPIGSPS</sequence>
<keyword evidence="7" id="KW-0067">ATP-binding</keyword>
<feature type="domain" description="Signal transduction histidine kinase subgroup 3 dimerisation and phosphoacceptor" evidence="10">
    <location>
        <begin position="178"/>
        <end position="243"/>
    </location>
</feature>
<feature type="transmembrane region" description="Helical" evidence="9">
    <location>
        <begin position="111"/>
        <end position="129"/>
    </location>
</feature>
<dbReference type="SUPFAM" id="SSF55874">
    <property type="entry name" value="ATPase domain of HSP90 chaperone/DNA topoisomerase II/histidine kinase"/>
    <property type="match status" value="1"/>
</dbReference>
<feature type="transmembrane region" description="Helical" evidence="9">
    <location>
        <begin position="68"/>
        <end position="99"/>
    </location>
</feature>
<evidence type="ECO:0000256" key="3">
    <source>
        <dbReference type="ARBA" id="ARBA00022553"/>
    </source>
</evidence>
<evidence type="ECO:0000313" key="13">
    <source>
        <dbReference type="Proteomes" id="UP000053244"/>
    </source>
</evidence>
<keyword evidence="6" id="KW-0418">Kinase</keyword>
<keyword evidence="4" id="KW-0808">Transferase</keyword>
<name>A0A101JLW6_9ACTN</name>
<comment type="catalytic activity">
    <reaction evidence="1">
        <text>ATP + protein L-histidine = ADP + protein N-phospho-L-histidine.</text>
        <dbReference type="EC" id="2.7.13.3"/>
    </reaction>
</comment>
<evidence type="ECO:0000256" key="8">
    <source>
        <dbReference type="ARBA" id="ARBA00023012"/>
    </source>
</evidence>
<dbReference type="Pfam" id="PF07730">
    <property type="entry name" value="HisKA_3"/>
    <property type="match status" value="1"/>
</dbReference>
<dbReference type="PANTHER" id="PTHR24421">
    <property type="entry name" value="NITRATE/NITRITE SENSOR PROTEIN NARX-RELATED"/>
    <property type="match status" value="1"/>
</dbReference>
<evidence type="ECO:0000313" key="12">
    <source>
        <dbReference type="EMBL" id="KUL29280.1"/>
    </source>
</evidence>
<evidence type="ECO:0000256" key="7">
    <source>
        <dbReference type="ARBA" id="ARBA00022840"/>
    </source>
</evidence>
<protein>
    <recommendedName>
        <fullName evidence="2">histidine kinase</fullName>
        <ecNumber evidence="2">2.7.13.3</ecNumber>
    </recommendedName>
</protein>
<dbReference type="Pfam" id="PF23539">
    <property type="entry name" value="DUF7134"/>
    <property type="match status" value="1"/>
</dbReference>
<keyword evidence="8" id="KW-0902">Two-component regulatory system</keyword>
<dbReference type="PANTHER" id="PTHR24421:SF10">
    <property type="entry name" value="NITRATE_NITRITE SENSOR PROTEIN NARQ"/>
    <property type="match status" value="1"/>
</dbReference>
<comment type="caution">
    <text evidence="12">The sequence shown here is derived from an EMBL/GenBank/DDBJ whole genome shotgun (WGS) entry which is preliminary data.</text>
</comment>
<dbReference type="InterPro" id="IPR050482">
    <property type="entry name" value="Sensor_HK_TwoCompSys"/>
</dbReference>
<dbReference type="Proteomes" id="UP000053244">
    <property type="component" value="Unassembled WGS sequence"/>
</dbReference>
<evidence type="ECO:0000259" key="11">
    <source>
        <dbReference type="Pfam" id="PF23539"/>
    </source>
</evidence>
<dbReference type="EMBL" id="LLZH01000281">
    <property type="protein sequence ID" value="KUL29280.1"/>
    <property type="molecule type" value="Genomic_DNA"/>
</dbReference>
<evidence type="ECO:0000256" key="5">
    <source>
        <dbReference type="ARBA" id="ARBA00022741"/>
    </source>
</evidence>
<evidence type="ECO:0000256" key="1">
    <source>
        <dbReference type="ARBA" id="ARBA00000085"/>
    </source>
</evidence>
<dbReference type="GO" id="GO:0016020">
    <property type="term" value="C:membrane"/>
    <property type="evidence" value="ECO:0007669"/>
    <property type="project" value="InterPro"/>
</dbReference>
<keyword evidence="9" id="KW-0812">Transmembrane</keyword>
<keyword evidence="9" id="KW-1133">Transmembrane helix</keyword>
<dbReference type="GO" id="GO:0000155">
    <property type="term" value="F:phosphorelay sensor kinase activity"/>
    <property type="evidence" value="ECO:0007669"/>
    <property type="project" value="InterPro"/>
</dbReference>
<keyword evidence="13" id="KW-1185">Reference proteome</keyword>
<dbReference type="InterPro" id="IPR036890">
    <property type="entry name" value="HATPase_C_sf"/>
</dbReference>
<dbReference type="AlphaFoldDB" id="A0A101JLW6"/>
<dbReference type="Gene3D" id="1.20.5.1930">
    <property type="match status" value="1"/>
</dbReference>
<accession>A0A101JLW6</accession>